<sequence length="568" mass="58243">MKVALGLSLAACAGKQEQVSVPPDAGPLAGSDAGASDGGADPDGGGGAVAAAGSGAGDGGADAGAPDAGTGTPDAGTPDAGVTLAPPVTLDGWTFYGAQQGLPAETYDVSADEGGNVYVAGGDAVYAKAPAAALAPAKDTFARFDAAAAGLTQNCFQGLDPFTATEADLDRTAHPQPPGAPALCRIVSVGGAAAGKAIAGFWAYGTDGDLNAEWAKDSGGLDVLAFDAAAGKLTRTRHVYVATAPGVICGAFEQTSTPSATPTCQPWDEFMLYGRRKLHRVYRIAVNHHPGTPQYGDVWMGGTHVTLSAFFNDQAEARGWYGNGYIRSCPSAHGADPAVCPKFADPVTGAWNVFEHEHPAFNGTTYPDGVVKGPAQTGETWAIALAPSGQPWAHNGLRLGGMRGDTSNLGIGVAMDWNLVFDLWPDDPKADPTVLTQPADDDVQAMAFCPDGALWVGSRTHGLARVSTSDGSLAAYGLPGGGQNVWALACDRRDQLWISTDWGEIVRYDTHAGAWSLPLAAKAGVPELAHHVAWSIQVDDWSQPNPVVYFAMRSLHGAPGGVVAYAGP</sequence>
<dbReference type="EMBL" id="BJTG01000014">
    <property type="protein sequence ID" value="GEJ59401.1"/>
    <property type="molecule type" value="Genomic_DNA"/>
</dbReference>
<protein>
    <submittedName>
        <fullName evidence="2">Uncharacterized protein</fullName>
    </submittedName>
</protein>
<reference evidence="3" key="1">
    <citation type="journal article" date="2020" name="Appl. Environ. Microbiol.">
        <title>Diazotrophic Anaeromyxobacter Isolates from Soils.</title>
        <authorList>
            <person name="Masuda Y."/>
            <person name="Yamanaka H."/>
            <person name="Xu Z.X."/>
            <person name="Shiratori Y."/>
            <person name="Aono T."/>
            <person name="Amachi S."/>
            <person name="Senoo K."/>
            <person name="Itoh H."/>
        </authorList>
    </citation>
    <scope>NUCLEOTIDE SEQUENCE [LARGE SCALE GENOMIC DNA]</scope>
    <source>
        <strain evidence="3">R267</strain>
    </source>
</reference>
<organism evidence="2 3">
    <name type="scientific">Anaeromyxobacter diazotrophicus</name>
    <dbReference type="NCBI Taxonomy" id="2590199"/>
    <lineage>
        <taxon>Bacteria</taxon>
        <taxon>Pseudomonadati</taxon>
        <taxon>Myxococcota</taxon>
        <taxon>Myxococcia</taxon>
        <taxon>Myxococcales</taxon>
        <taxon>Cystobacterineae</taxon>
        <taxon>Anaeromyxobacteraceae</taxon>
        <taxon>Anaeromyxobacter</taxon>
    </lineage>
</organism>
<feature type="compositionally biased region" description="Low complexity" evidence="1">
    <location>
        <begin position="22"/>
        <end position="39"/>
    </location>
</feature>
<proteinExistence type="predicted"/>
<dbReference type="Proteomes" id="UP000503640">
    <property type="component" value="Unassembled WGS sequence"/>
</dbReference>
<accession>A0A7I9VSX3</accession>
<dbReference type="InterPro" id="IPR015943">
    <property type="entry name" value="WD40/YVTN_repeat-like_dom_sf"/>
</dbReference>
<name>A0A7I9VSX3_9BACT</name>
<evidence type="ECO:0000313" key="2">
    <source>
        <dbReference type="EMBL" id="GEJ59401.1"/>
    </source>
</evidence>
<feature type="region of interest" description="Disordered" evidence="1">
    <location>
        <begin position="18"/>
        <end position="81"/>
    </location>
</feature>
<dbReference type="SUPFAM" id="SSF63829">
    <property type="entry name" value="Calcium-dependent phosphotriesterase"/>
    <property type="match status" value="1"/>
</dbReference>
<dbReference type="Gene3D" id="2.130.10.10">
    <property type="entry name" value="YVTN repeat-like/Quinoprotein amine dehydrogenase"/>
    <property type="match status" value="1"/>
</dbReference>
<keyword evidence="3" id="KW-1185">Reference proteome</keyword>
<comment type="caution">
    <text evidence="2">The sequence shown here is derived from an EMBL/GenBank/DDBJ whole genome shotgun (WGS) entry which is preliminary data.</text>
</comment>
<gene>
    <name evidence="2" type="ORF">AMYX_41420</name>
</gene>
<evidence type="ECO:0000313" key="3">
    <source>
        <dbReference type="Proteomes" id="UP000503640"/>
    </source>
</evidence>
<feature type="compositionally biased region" description="Gly residues" evidence="1">
    <location>
        <begin position="41"/>
        <end position="62"/>
    </location>
</feature>
<dbReference type="AlphaFoldDB" id="A0A7I9VSX3"/>
<feature type="compositionally biased region" description="Low complexity" evidence="1">
    <location>
        <begin position="63"/>
        <end position="81"/>
    </location>
</feature>
<evidence type="ECO:0000256" key="1">
    <source>
        <dbReference type="SAM" id="MobiDB-lite"/>
    </source>
</evidence>